<name>A0A8X7CAU0_9ARAC</name>
<proteinExistence type="predicted"/>
<feature type="compositionally biased region" description="Polar residues" evidence="1">
    <location>
        <begin position="653"/>
        <end position="672"/>
    </location>
</feature>
<dbReference type="AlphaFoldDB" id="A0A8X7CAU0"/>
<feature type="compositionally biased region" description="Low complexity" evidence="1">
    <location>
        <begin position="707"/>
        <end position="724"/>
    </location>
</feature>
<organism evidence="2 3">
    <name type="scientific">Trichonephila inaurata madagascariensis</name>
    <dbReference type="NCBI Taxonomy" id="2747483"/>
    <lineage>
        <taxon>Eukaryota</taxon>
        <taxon>Metazoa</taxon>
        <taxon>Ecdysozoa</taxon>
        <taxon>Arthropoda</taxon>
        <taxon>Chelicerata</taxon>
        <taxon>Arachnida</taxon>
        <taxon>Araneae</taxon>
        <taxon>Araneomorphae</taxon>
        <taxon>Entelegynae</taxon>
        <taxon>Araneoidea</taxon>
        <taxon>Nephilidae</taxon>
        <taxon>Trichonephila</taxon>
        <taxon>Trichonephila inaurata</taxon>
    </lineage>
</organism>
<feature type="region of interest" description="Disordered" evidence="1">
    <location>
        <begin position="653"/>
        <end position="745"/>
    </location>
</feature>
<dbReference type="Gene3D" id="1.20.58.60">
    <property type="match status" value="1"/>
</dbReference>
<reference evidence="2" key="1">
    <citation type="submission" date="2020-08" db="EMBL/GenBank/DDBJ databases">
        <title>Multicomponent nature underlies the extraordinary mechanical properties of spider dragline silk.</title>
        <authorList>
            <person name="Kono N."/>
            <person name="Nakamura H."/>
            <person name="Mori M."/>
            <person name="Yoshida Y."/>
            <person name="Ohtoshi R."/>
            <person name="Malay A.D."/>
            <person name="Moran D.A.P."/>
            <person name="Tomita M."/>
            <person name="Numata K."/>
            <person name="Arakawa K."/>
        </authorList>
    </citation>
    <scope>NUCLEOTIDE SEQUENCE</scope>
</reference>
<evidence type="ECO:0000256" key="1">
    <source>
        <dbReference type="SAM" id="MobiDB-lite"/>
    </source>
</evidence>
<feature type="region of interest" description="Disordered" evidence="1">
    <location>
        <begin position="946"/>
        <end position="965"/>
    </location>
</feature>
<gene>
    <name evidence="2" type="primary">AVEN_78071_1</name>
    <name evidence="2" type="ORF">TNIN_368741</name>
</gene>
<comment type="caution">
    <text evidence="2">The sequence shown here is derived from an EMBL/GenBank/DDBJ whole genome shotgun (WGS) entry which is preliminary data.</text>
</comment>
<feature type="compositionally biased region" description="Basic and acidic residues" evidence="1">
    <location>
        <begin position="491"/>
        <end position="500"/>
    </location>
</feature>
<feature type="compositionally biased region" description="Basic and acidic residues" evidence="1">
    <location>
        <begin position="980"/>
        <end position="1005"/>
    </location>
</feature>
<feature type="compositionally biased region" description="Basic residues" evidence="1">
    <location>
        <begin position="1023"/>
        <end position="1037"/>
    </location>
</feature>
<protein>
    <submittedName>
        <fullName evidence="2">KASH domain-containing protein</fullName>
    </submittedName>
</protein>
<evidence type="ECO:0000313" key="2">
    <source>
        <dbReference type="EMBL" id="GFY58084.1"/>
    </source>
</evidence>
<feature type="compositionally biased region" description="Low complexity" evidence="1">
    <location>
        <begin position="504"/>
        <end position="516"/>
    </location>
</feature>
<sequence>MERCHSVLSLPQDYRNTAKYNLVKIARSDGETSMIFEANASVLGDHDFKSKKRKTKFLKPMNKLSYKGDGFMAPSVESSSNQEVARVLSQDDLWKSIQTNYSFLMADDLITECQETRKELHLHPPSSDCENNHDSTSPHHMLSFPEFLDKFNHIHDSLHTIQTSLSHTELSETDYEKFHSECQYLKEQAALLKLMNPDLKDDINRRCNILSNKLNILERLMFPKREQEKNEIIQGLAIQMKGIRKWLQEVESKLRKLKLSDDCATEEMMDMFNQEKVLQREIEGRGKELTSLIRQCESLEGATVAESKRLRRAAAHLERSWHNIWIRSLEKQCLTEQRLLQRQKDEDNHREASDLELDEGPLNKHRRLTLDRWTAVASTPNMEKMRLDGSKRTTNIIKTGLLTKDIGVLCSDLVPVNDKGIMVGTTSIAALKAEYGDDFTNFEIIQDVGYSSESSTHLSSDDGISVGGDRYFNIRVYNYTDDKAPSKGISLKDELKKVDPKQPSSLASSVGSSSGATSFNDSGLGAADLLTAAEAISEKCLLGNDSDNFTDLCLPGEESDFLETVLESCVDFCASDGGKEEDANNLGGIDDLQYNLSGMESDDSADNFHNRSSFTTSSQLFYKMILVDSENDEETNGNENDSVHDKTLLNMNITNNSDLSSSSPPETTSDFNENFIKPTEKSLPENKSSSTDSEQETFKAPALNNGSDIGSKRSSSQKSKYLSSTPIQSHERNFTSPNLKRKRDSDSNDFVTIWEGGGGMRVRSWLKRCSKPFDTVPRTSRVRRSLFRSGSGYSSSEDSAKDILSVKLCEDVSSCDASGEYTSSSADEGNAMSSSSSFFDDDALHLKERFDSCSGEGSIETVIRGFNSSFRSEVDSGEPPTLLPPPLSSTPSCLRRRQCTVGSLRCCNGPFSSDSCADLRWFVLKASSEGDLRTRSWHVPDVEHSLSNIPTHQRHKENSQGSTFDLKHRLSSSLPNVLRHRSDSSAEDAKGSQHSDSKTYQHDESLTSFVSHNQSSSSDLERRKKRRSRRKSSSSNR</sequence>
<accession>A0A8X7CAU0</accession>
<evidence type="ECO:0000313" key="3">
    <source>
        <dbReference type="Proteomes" id="UP000886998"/>
    </source>
</evidence>
<dbReference type="Proteomes" id="UP000886998">
    <property type="component" value="Unassembled WGS sequence"/>
</dbReference>
<feature type="region of interest" description="Disordered" evidence="1">
    <location>
        <begin position="491"/>
        <end position="516"/>
    </location>
</feature>
<keyword evidence="3" id="KW-1185">Reference proteome</keyword>
<dbReference type="EMBL" id="BMAV01011908">
    <property type="protein sequence ID" value="GFY58084.1"/>
    <property type="molecule type" value="Genomic_DNA"/>
</dbReference>
<dbReference type="SUPFAM" id="SSF46966">
    <property type="entry name" value="Spectrin repeat"/>
    <property type="match status" value="1"/>
</dbReference>
<dbReference type="OrthoDB" id="6433614at2759"/>
<feature type="region of interest" description="Disordered" evidence="1">
    <location>
        <begin position="977"/>
        <end position="1037"/>
    </location>
</feature>